<protein>
    <recommendedName>
        <fullName evidence="6">Transport permease protein</fullName>
    </recommendedName>
</protein>
<feature type="transmembrane region" description="Helical" evidence="6">
    <location>
        <begin position="136"/>
        <end position="161"/>
    </location>
</feature>
<comment type="caution">
    <text evidence="9">The sequence shown here is derived from an EMBL/GenBank/DDBJ whole genome shotgun (WGS) entry which is preliminary data.</text>
</comment>
<keyword evidence="2 6" id="KW-0812">Transmembrane</keyword>
<evidence type="ECO:0000256" key="7">
    <source>
        <dbReference type="SAM" id="MobiDB-lite"/>
    </source>
</evidence>
<feature type="transmembrane region" description="Helical" evidence="6">
    <location>
        <begin position="248"/>
        <end position="271"/>
    </location>
</feature>
<evidence type="ECO:0000313" key="9">
    <source>
        <dbReference type="EMBL" id="GEC98586.1"/>
    </source>
</evidence>
<dbReference type="GO" id="GO:0043190">
    <property type="term" value="C:ATP-binding cassette (ABC) transporter complex"/>
    <property type="evidence" value="ECO:0007669"/>
    <property type="project" value="InterPro"/>
</dbReference>
<dbReference type="PRINTS" id="PR00164">
    <property type="entry name" value="ABC2TRNSPORT"/>
</dbReference>
<feature type="transmembrane region" description="Helical" evidence="6">
    <location>
        <begin position="167"/>
        <end position="191"/>
    </location>
</feature>
<dbReference type="Proteomes" id="UP000315730">
    <property type="component" value="Unassembled WGS sequence"/>
</dbReference>
<dbReference type="PANTHER" id="PTHR43229:SF2">
    <property type="entry name" value="NODULATION PROTEIN J"/>
    <property type="match status" value="1"/>
</dbReference>
<evidence type="ECO:0000256" key="3">
    <source>
        <dbReference type="ARBA" id="ARBA00022989"/>
    </source>
</evidence>
<feature type="transmembrane region" description="Helical" evidence="6">
    <location>
        <begin position="203"/>
        <end position="228"/>
    </location>
</feature>
<evidence type="ECO:0000256" key="1">
    <source>
        <dbReference type="ARBA" id="ARBA00004141"/>
    </source>
</evidence>
<gene>
    <name evidence="9" type="ORF">KVA01_07410</name>
</gene>
<dbReference type="Pfam" id="PF01061">
    <property type="entry name" value="ABC2_membrane"/>
    <property type="match status" value="1"/>
</dbReference>
<name>A0A4Y4D1W2_KOCVA</name>
<dbReference type="InterPro" id="IPR000412">
    <property type="entry name" value="ABC_2_transport"/>
</dbReference>
<dbReference type="PANTHER" id="PTHR43229">
    <property type="entry name" value="NODULATION PROTEIN J"/>
    <property type="match status" value="1"/>
</dbReference>
<evidence type="ECO:0000259" key="8">
    <source>
        <dbReference type="PROSITE" id="PS51012"/>
    </source>
</evidence>
<feature type="compositionally biased region" description="Basic and acidic residues" evidence="7">
    <location>
        <begin position="1"/>
        <end position="10"/>
    </location>
</feature>
<dbReference type="GO" id="GO:0140359">
    <property type="term" value="F:ABC-type transporter activity"/>
    <property type="evidence" value="ECO:0007669"/>
    <property type="project" value="InterPro"/>
</dbReference>
<dbReference type="AlphaFoldDB" id="A0A4Y4D1W2"/>
<dbReference type="GO" id="GO:0046677">
    <property type="term" value="P:response to antibiotic"/>
    <property type="evidence" value="ECO:0007669"/>
    <property type="project" value="UniProtKB-KW"/>
</dbReference>
<keyword evidence="3 6" id="KW-1133">Transmembrane helix</keyword>
<dbReference type="PIRSF" id="PIRSF006648">
    <property type="entry name" value="DrrB"/>
    <property type="match status" value="1"/>
</dbReference>
<evidence type="ECO:0000256" key="6">
    <source>
        <dbReference type="RuleBase" id="RU361157"/>
    </source>
</evidence>
<feature type="region of interest" description="Disordered" evidence="7">
    <location>
        <begin position="1"/>
        <end position="33"/>
    </location>
</feature>
<keyword evidence="4 6" id="KW-0472">Membrane</keyword>
<evidence type="ECO:0000256" key="5">
    <source>
        <dbReference type="ARBA" id="ARBA00023251"/>
    </source>
</evidence>
<keyword evidence="5" id="KW-0046">Antibiotic resistance</keyword>
<comment type="subcellular location">
    <subcellularLocation>
        <location evidence="6">Cell membrane</location>
        <topology evidence="6">Multi-pass membrane protein</topology>
    </subcellularLocation>
    <subcellularLocation>
        <location evidence="1">Membrane</location>
        <topology evidence="1">Multi-pass membrane protein</topology>
    </subcellularLocation>
</comment>
<keyword evidence="10" id="KW-1185">Reference proteome</keyword>
<reference evidence="9 10" key="1">
    <citation type="submission" date="2019-06" db="EMBL/GenBank/DDBJ databases">
        <title>Whole genome shotgun sequence of Kocuria varians NBRC 15358.</title>
        <authorList>
            <person name="Hosoyama A."/>
            <person name="Uohara A."/>
            <person name="Ohji S."/>
            <person name="Ichikawa N."/>
        </authorList>
    </citation>
    <scope>NUCLEOTIDE SEQUENCE [LARGE SCALE GENOMIC DNA]</scope>
    <source>
        <strain evidence="9 10">NBRC 15358</strain>
    </source>
</reference>
<dbReference type="InterPro" id="IPR013525">
    <property type="entry name" value="ABC2_TM"/>
</dbReference>
<feature type="transmembrane region" description="Helical" evidence="6">
    <location>
        <begin position="95"/>
        <end position="115"/>
    </location>
</feature>
<comment type="similarity">
    <text evidence="6">Belongs to the ABC-2 integral membrane protein family.</text>
</comment>
<organism evidence="9 10">
    <name type="scientific">Kocuria varians</name>
    <name type="common">Micrococcus varians</name>
    <dbReference type="NCBI Taxonomy" id="1272"/>
    <lineage>
        <taxon>Bacteria</taxon>
        <taxon>Bacillati</taxon>
        <taxon>Actinomycetota</taxon>
        <taxon>Actinomycetes</taxon>
        <taxon>Micrococcales</taxon>
        <taxon>Micrococcaceae</taxon>
        <taxon>Kocuria</taxon>
    </lineage>
</organism>
<evidence type="ECO:0000256" key="2">
    <source>
        <dbReference type="ARBA" id="ARBA00022692"/>
    </source>
</evidence>
<evidence type="ECO:0000256" key="4">
    <source>
        <dbReference type="ARBA" id="ARBA00023136"/>
    </source>
</evidence>
<keyword evidence="6" id="KW-1003">Cell membrane</keyword>
<dbReference type="InterPro" id="IPR047817">
    <property type="entry name" value="ABC2_TM_bact-type"/>
</dbReference>
<dbReference type="InterPro" id="IPR051784">
    <property type="entry name" value="Nod_factor_ABC_transporter"/>
</dbReference>
<accession>A0A4Y4D1W2</accession>
<dbReference type="PROSITE" id="PS51012">
    <property type="entry name" value="ABC_TM2"/>
    <property type="match status" value="1"/>
</dbReference>
<feature type="domain" description="ABC transmembrane type-2" evidence="8">
    <location>
        <begin position="56"/>
        <end position="279"/>
    </location>
</feature>
<feature type="transmembrane region" description="Helical" evidence="6">
    <location>
        <begin position="58"/>
        <end position="75"/>
    </location>
</feature>
<evidence type="ECO:0000313" key="10">
    <source>
        <dbReference type="Proteomes" id="UP000315730"/>
    </source>
</evidence>
<dbReference type="EMBL" id="BJNW01000005">
    <property type="protein sequence ID" value="GEC98586.1"/>
    <property type="molecule type" value="Genomic_DNA"/>
</dbReference>
<sequence>MNRENLDEKQAVSADGTRGAGSPTHDGAAGPRAASLTRRVLAQARFETVTMVRNGEQLLLLVILPVMALVALTMTDLLDPYRTDGASRVDVAVPGILVLCVISSAFSGQGIQTGFDRRYGVLRYLSTTPLGRSGLIAGKFLAIMAVLVLQYVIIAVVAVFLGWQPPVLAVVGSIPLLVLVAVSFTGLGMLIAGTLRAEATLAVLNVVWVALAAGGGVLFPLTTLPAWASWCVQWLPSAAAGELMRECFLGSTTTFVPLLVLGAWAVLSWAATVKWFKWV</sequence>
<dbReference type="STRING" id="1272.GCA_900014985_00262"/>
<keyword evidence="6" id="KW-0813">Transport</keyword>
<proteinExistence type="inferred from homology"/>